<accession>A0AAD7XE82</accession>
<gene>
    <name evidence="1" type="ORF">ONZ51_g4855</name>
</gene>
<evidence type="ECO:0000313" key="1">
    <source>
        <dbReference type="EMBL" id="KAJ8483217.1"/>
    </source>
</evidence>
<reference evidence="1" key="1">
    <citation type="submission" date="2022-11" db="EMBL/GenBank/DDBJ databases">
        <title>Genome Sequence of Cubamyces cubensis.</title>
        <authorList>
            <person name="Buettner E."/>
        </authorList>
    </citation>
    <scope>NUCLEOTIDE SEQUENCE</scope>
    <source>
        <strain evidence="1">MPL-01</strain>
    </source>
</reference>
<evidence type="ECO:0000313" key="2">
    <source>
        <dbReference type="Proteomes" id="UP001215151"/>
    </source>
</evidence>
<name>A0AAD7XE82_9APHY</name>
<dbReference type="Proteomes" id="UP001215151">
    <property type="component" value="Unassembled WGS sequence"/>
</dbReference>
<sequence>MPSSYLSGLETDGHESPELALYYLDPIIYPQWDTDVVMDRDYIASLPEATQPEQVARAHSLAAYAYLKKYYASEEDLRRIAQHAQSHPRQDTQPDVLDPLDNIIRAARHANWVASMGMTTPAALTAGFAFRDVAELLDVNIEEYSHLQPLRAALDIRDEELREIECEARILTGQLLPDPGVCAAPRCEVKPSEMQKITVVPCDGRCPSYMKPSYCSDWCRTTDWAKHRGICSARGAPEDPPPDTIERNSKESRHRLIAIMRSMEPINPLENLELVPYGEEERSWADPRNGQVLFVMDMLSAYGSHNAGRYAMKYYE</sequence>
<keyword evidence="2" id="KW-1185">Reference proteome</keyword>
<organism evidence="1 2">
    <name type="scientific">Trametes cubensis</name>
    <dbReference type="NCBI Taxonomy" id="1111947"/>
    <lineage>
        <taxon>Eukaryota</taxon>
        <taxon>Fungi</taxon>
        <taxon>Dikarya</taxon>
        <taxon>Basidiomycota</taxon>
        <taxon>Agaricomycotina</taxon>
        <taxon>Agaricomycetes</taxon>
        <taxon>Polyporales</taxon>
        <taxon>Polyporaceae</taxon>
        <taxon>Trametes</taxon>
    </lineage>
</organism>
<proteinExistence type="predicted"/>
<dbReference type="AlphaFoldDB" id="A0AAD7XE82"/>
<evidence type="ECO:0008006" key="3">
    <source>
        <dbReference type="Google" id="ProtNLM"/>
    </source>
</evidence>
<dbReference type="EMBL" id="JAPEVG010000098">
    <property type="protein sequence ID" value="KAJ8483217.1"/>
    <property type="molecule type" value="Genomic_DNA"/>
</dbReference>
<dbReference type="SUPFAM" id="SSF144232">
    <property type="entry name" value="HIT/MYND zinc finger-like"/>
    <property type="match status" value="1"/>
</dbReference>
<protein>
    <recommendedName>
        <fullName evidence="3">MYND-type domain-containing protein</fullName>
    </recommendedName>
</protein>
<comment type="caution">
    <text evidence="1">The sequence shown here is derived from an EMBL/GenBank/DDBJ whole genome shotgun (WGS) entry which is preliminary data.</text>
</comment>